<evidence type="ECO:0000313" key="8">
    <source>
        <dbReference type="Proteomes" id="UP001500547"/>
    </source>
</evidence>
<evidence type="ECO:0000313" key="7">
    <source>
        <dbReference type="EMBL" id="GAA5162771.1"/>
    </source>
</evidence>
<comment type="caution">
    <text evidence="7">The sequence shown here is derived from an EMBL/GenBank/DDBJ whole genome shotgun (WGS) entry which is preliminary data.</text>
</comment>
<feature type="compositionally biased region" description="Basic and acidic residues" evidence="5">
    <location>
        <begin position="777"/>
        <end position="788"/>
    </location>
</feature>
<organism evidence="7 8">
    <name type="scientific">Viridibacterium curvum</name>
    <dbReference type="NCBI Taxonomy" id="1101404"/>
    <lineage>
        <taxon>Bacteria</taxon>
        <taxon>Pseudomonadati</taxon>
        <taxon>Pseudomonadota</taxon>
        <taxon>Betaproteobacteria</taxon>
        <taxon>Rhodocyclales</taxon>
        <taxon>Rhodocyclaceae</taxon>
        <taxon>Viridibacterium</taxon>
    </lineage>
</organism>
<evidence type="ECO:0000256" key="3">
    <source>
        <dbReference type="ARBA" id="ARBA00022801"/>
    </source>
</evidence>
<evidence type="ECO:0000256" key="1">
    <source>
        <dbReference type="ARBA" id="ARBA00000798"/>
    </source>
</evidence>
<keyword evidence="8" id="KW-1185">Reference proteome</keyword>
<feature type="region of interest" description="Disordered" evidence="5">
    <location>
        <begin position="761"/>
        <end position="788"/>
    </location>
</feature>
<dbReference type="InterPro" id="IPR015679">
    <property type="entry name" value="PLipase_D_fam"/>
</dbReference>
<gene>
    <name evidence="7" type="ORF">GCM10025770_13960</name>
</gene>
<keyword evidence="3" id="KW-0378">Hydrolase</keyword>
<dbReference type="SUPFAM" id="SSF56024">
    <property type="entry name" value="Phospholipase D/nuclease"/>
    <property type="match status" value="2"/>
</dbReference>
<name>A0ABP9QJB9_9RHOO</name>
<evidence type="ECO:0000256" key="2">
    <source>
        <dbReference type="ARBA" id="ARBA00022737"/>
    </source>
</evidence>
<keyword evidence="2" id="KW-0677">Repeat</keyword>
<dbReference type="Gene3D" id="3.30.870.10">
    <property type="entry name" value="Endonuclease Chain A"/>
    <property type="match status" value="2"/>
</dbReference>
<dbReference type="PANTHER" id="PTHR18896">
    <property type="entry name" value="PHOSPHOLIPASE D"/>
    <property type="match status" value="1"/>
</dbReference>
<keyword evidence="4" id="KW-0443">Lipid metabolism</keyword>
<dbReference type="SMART" id="SM00155">
    <property type="entry name" value="PLDc"/>
    <property type="match status" value="2"/>
</dbReference>
<comment type="catalytic activity">
    <reaction evidence="1">
        <text>a 1,2-diacyl-sn-glycero-3-phosphocholine + H2O = a 1,2-diacyl-sn-glycero-3-phosphate + choline + H(+)</text>
        <dbReference type="Rhea" id="RHEA:14445"/>
        <dbReference type="ChEBI" id="CHEBI:15354"/>
        <dbReference type="ChEBI" id="CHEBI:15377"/>
        <dbReference type="ChEBI" id="CHEBI:15378"/>
        <dbReference type="ChEBI" id="CHEBI:57643"/>
        <dbReference type="ChEBI" id="CHEBI:58608"/>
        <dbReference type="EC" id="3.1.4.4"/>
    </reaction>
</comment>
<protein>
    <recommendedName>
        <fullName evidence="6">PLD phosphodiesterase domain-containing protein</fullName>
    </recommendedName>
</protein>
<dbReference type="InterPro" id="IPR001736">
    <property type="entry name" value="PLipase_D/transphosphatidylase"/>
</dbReference>
<sequence length="788" mass="88105">MATARPPQPTVEAQRTVAQMCTPTGEPYPGYATQFVWVSEADPYPKTDGNLVKPLFSGEEYFAQLADAIEKANKTIYMLGWQINWDVQLKPGLRLYDAFRNAALTKPDLKIYVLPWDDSDKAVNTLDEETCKVLQLINQEIKGPARVFAHIAVELPDPSAGWDMYFSHHQKQVVIDEKIAFIGGLDVAYGRRDGPTYPLDGAGREGSDFYNNGVPALKTVKVGNEFVNGAKVKTPADLNAPVPLKPKHELPIQGTERGVMPANHQPRMPWQDIHLRIEGPAVSHLATNFVLRWNCARKKTELRLPPPPSPNATAGTCSVQMLRSASHVMVATEAKYAHKDDQARLHTKFGHNHIHHAMVRLIENAEHFIYIENQFYVSAFGAVQFYDDGKTIAPPKEEAITSVKDTINRWAVNAPPGTGRTDLPPTNLINEALGAKFRSMIMDGSSPPPDGKQSRFHVYITLPVNPEGSLGSETIMTQVHYTMQSLVFGRQSLLNRIRRAIKARQLKDKKDAGYERAFRDDNTEYRDVPYDYCWPYVTLLNLRTWGKFGTGKDEHYVTEQIYIHSKLMVVDDRYALVGSANINDRSQIGDRDSEIAVLIMDNDFSYTDIGSPDGPDVTRKLARELRMGVWNKIFGNMGGERPAGLKDAIEKPAAQKSWEAIRDQAEKNTANYESAFSYIPRNNASIWPSVTWKSKTPEGKRDIKVGLMPFDRAFWAQPRHNPKGVAGLSSVKGYITLLPWLWTAGENNNGGMHSALFVQKDNSKSPIPGEPSLTRTADARLPNEKVTG</sequence>
<evidence type="ECO:0000256" key="5">
    <source>
        <dbReference type="SAM" id="MobiDB-lite"/>
    </source>
</evidence>
<evidence type="ECO:0000259" key="6">
    <source>
        <dbReference type="PROSITE" id="PS50035"/>
    </source>
</evidence>
<dbReference type="CDD" id="cd09104">
    <property type="entry name" value="PLDc_vPLD1_2_like_1"/>
    <property type="match status" value="1"/>
</dbReference>
<dbReference type="Proteomes" id="UP001500547">
    <property type="component" value="Unassembled WGS sequence"/>
</dbReference>
<reference evidence="8" key="1">
    <citation type="journal article" date="2019" name="Int. J. Syst. Evol. Microbiol.">
        <title>The Global Catalogue of Microorganisms (GCM) 10K type strain sequencing project: providing services to taxonomists for standard genome sequencing and annotation.</title>
        <authorList>
            <consortium name="The Broad Institute Genomics Platform"/>
            <consortium name="The Broad Institute Genome Sequencing Center for Infectious Disease"/>
            <person name="Wu L."/>
            <person name="Ma J."/>
        </authorList>
    </citation>
    <scope>NUCLEOTIDE SEQUENCE [LARGE SCALE GENOMIC DNA]</scope>
    <source>
        <strain evidence="8">JCM 18715</strain>
    </source>
</reference>
<dbReference type="RefSeq" id="WP_345532161.1">
    <property type="nucleotide sequence ID" value="NZ_BAABLD010000007.1"/>
</dbReference>
<proteinExistence type="predicted"/>
<feature type="domain" description="PLD phosphodiesterase" evidence="6">
    <location>
        <begin position="559"/>
        <end position="586"/>
    </location>
</feature>
<dbReference type="EMBL" id="BAABLD010000007">
    <property type="protein sequence ID" value="GAA5162771.1"/>
    <property type="molecule type" value="Genomic_DNA"/>
</dbReference>
<dbReference type="PROSITE" id="PS50035">
    <property type="entry name" value="PLD"/>
    <property type="match status" value="2"/>
</dbReference>
<dbReference type="PANTHER" id="PTHR18896:SF76">
    <property type="entry name" value="PHOSPHOLIPASE"/>
    <property type="match status" value="1"/>
</dbReference>
<evidence type="ECO:0000256" key="4">
    <source>
        <dbReference type="ARBA" id="ARBA00023098"/>
    </source>
</evidence>
<dbReference type="Pfam" id="PF00614">
    <property type="entry name" value="PLDc"/>
    <property type="match status" value="2"/>
</dbReference>
<accession>A0ABP9QJB9</accession>
<dbReference type="CDD" id="cd09141">
    <property type="entry name" value="PLDc_vPLD1_2_yPLD_like_2"/>
    <property type="match status" value="1"/>
</dbReference>
<feature type="domain" description="PLD phosphodiesterase" evidence="6">
    <location>
        <begin position="164"/>
        <end position="191"/>
    </location>
</feature>